<dbReference type="EMBL" id="BMIR01000007">
    <property type="protein sequence ID" value="GGE40270.1"/>
    <property type="molecule type" value="Genomic_DNA"/>
</dbReference>
<evidence type="ECO:0000256" key="5">
    <source>
        <dbReference type="ARBA" id="ARBA00023136"/>
    </source>
</evidence>
<feature type="domain" description="Spore germination protein N-terminal" evidence="9">
    <location>
        <begin position="2"/>
        <end position="176"/>
    </location>
</feature>
<keyword evidence="7" id="KW-0449">Lipoprotein</keyword>
<dbReference type="InterPro" id="IPR008844">
    <property type="entry name" value="Spore_GerAC-like"/>
</dbReference>
<sequence length="362" mass="42482">MREIEHMYYANTIGLDYKDHHYIVYTQIVNFATIAKQEEVGGGDVNTESWVGQGQGDTLIDAVNNLYKRSQRRIYWGHLNTIVLSPAILQHGIDDLIDFLTRYREFRYTLWMFATNNSIKEVLTTPAIFEKSPVYSQLGEPTDMYNQSSYIKPIQLHEFISTKNEPAKTLYLPILSVASHSWRDQSKKYPALEVNGSYFFTKYYDIRLMNRDQLKGLRWLTEQTNRTNIDIYKHQKPVASLVMRKPNHSIRYFIKNGKPYFNITIKTRGTVEELNQSISREKLKKTVQEYIRMDVYHTYALSLKEKVDSYNLLYDIYKDNPKKWRSVTRKSPFPLSNASLKRVRVNVILDNAGKKRLEEGGD</sequence>
<evidence type="ECO:0000259" key="8">
    <source>
        <dbReference type="Pfam" id="PF05504"/>
    </source>
</evidence>
<gene>
    <name evidence="10" type="primary">gerKC</name>
    <name evidence="10" type="ORF">GCM10011391_18810</name>
</gene>
<evidence type="ECO:0000256" key="7">
    <source>
        <dbReference type="ARBA" id="ARBA00023288"/>
    </source>
</evidence>
<dbReference type="InterPro" id="IPR038501">
    <property type="entry name" value="Spore_GerAC_C_sf"/>
</dbReference>
<dbReference type="GO" id="GO:0009847">
    <property type="term" value="P:spore germination"/>
    <property type="evidence" value="ECO:0007669"/>
    <property type="project" value="InterPro"/>
</dbReference>
<dbReference type="GO" id="GO:0016020">
    <property type="term" value="C:membrane"/>
    <property type="evidence" value="ECO:0007669"/>
    <property type="project" value="UniProtKB-SubCell"/>
</dbReference>
<evidence type="ECO:0000313" key="11">
    <source>
        <dbReference type="Proteomes" id="UP000628775"/>
    </source>
</evidence>
<dbReference type="AlphaFoldDB" id="A0A8J2W0Y1"/>
<evidence type="ECO:0000256" key="4">
    <source>
        <dbReference type="ARBA" id="ARBA00022729"/>
    </source>
</evidence>
<organism evidence="10 11">
    <name type="scientific">Pullulanibacillus camelliae</name>
    <dbReference type="NCBI Taxonomy" id="1707096"/>
    <lineage>
        <taxon>Bacteria</taxon>
        <taxon>Bacillati</taxon>
        <taxon>Bacillota</taxon>
        <taxon>Bacilli</taxon>
        <taxon>Bacillales</taxon>
        <taxon>Sporolactobacillaceae</taxon>
        <taxon>Pullulanibacillus</taxon>
    </lineage>
</organism>
<keyword evidence="11" id="KW-1185">Reference proteome</keyword>
<dbReference type="Gene3D" id="3.30.300.210">
    <property type="entry name" value="Nutrient germinant receptor protein C, domain 3"/>
    <property type="match status" value="1"/>
</dbReference>
<name>A0A8J2W0Y1_9BACL</name>
<evidence type="ECO:0000256" key="2">
    <source>
        <dbReference type="ARBA" id="ARBA00007886"/>
    </source>
</evidence>
<dbReference type="InterPro" id="IPR057336">
    <property type="entry name" value="GerAC_N"/>
</dbReference>
<dbReference type="Pfam" id="PF25198">
    <property type="entry name" value="Spore_GerAC_N"/>
    <property type="match status" value="1"/>
</dbReference>
<feature type="domain" description="Spore germination GerAC-like C-terminal" evidence="8">
    <location>
        <begin position="199"/>
        <end position="328"/>
    </location>
</feature>
<dbReference type="NCBIfam" id="TIGR02887">
    <property type="entry name" value="spore_ger_x_C"/>
    <property type="match status" value="1"/>
</dbReference>
<dbReference type="InterPro" id="IPR046953">
    <property type="entry name" value="Spore_GerAC-like_C"/>
</dbReference>
<accession>A0A8J2W0Y1</accession>
<evidence type="ECO:0000313" key="10">
    <source>
        <dbReference type="EMBL" id="GGE40270.1"/>
    </source>
</evidence>
<proteinExistence type="inferred from homology"/>
<comment type="caution">
    <text evidence="10">The sequence shown here is derived from an EMBL/GenBank/DDBJ whole genome shotgun (WGS) entry which is preliminary data.</text>
</comment>
<comment type="subcellular location">
    <subcellularLocation>
        <location evidence="1">Membrane</location>
        <topology evidence="1">Lipid-anchor</topology>
    </subcellularLocation>
</comment>
<keyword evidence="6" id="KW-0564">Palmitate</keyword>
<comment type="similarity">
    <text evidence="2">Belongs to the GerABKC lipoprotein family.</text>
</comment>
<reference evidence="10" key="2">
    <citation type="submission" date="2020-09" db="EMBL/GenBank/DDBJ databases">
        <authorList>
            <person name="Sun Q."/>
            <person name="Zhou Y."/>
        </authorList>
    </citation>
    <scope>NUCLEOTIDE SEQUENCE</scope>
    <source>
        <strain evidence="10">CGMCC 1.15371</strain>
    </source>
</reference>
<dbReference type="Pfam" id="PF05504">
    <property type="entry name" value="Spore_GerAC"/>
    <property type="match status" value="1"/>
</dbReference>
<keyword evidence="5" id="KW-0472">Membrane</keyword>
<evidence type="ECO:0000256" key="6">
    <source>
        <dbReference type="ARBA" id="ARBA00023139"/>
    </source>
</evidence>
<dbReference type="PANTHER" id="PTHR35789">
    <property type="entry name" value="SPORE GERMINATION PROTEIN B3"/>
    <property type="match status" value="1"/>
</dbReference>
<reference evidence="10" key="1">
    <citation type="journal article" date="2014" name="Int. J. Syst. Evol. Microbiol.">
        <title>Complete genome sequence of Corynebacterium casei LMG S-19264T (=DSM 44701T), isolated from a smear-ripened cheese.</title>
        <authorList>
            <consortium name="US DOE Joint Genome Institute (JGI-PGF)"/>
            <person name="Walter F."/>
            <person name="Albersmeier A."/>
            <person name="Kalinowski J."/>
            <person name="Ruckert C."/>
        </authorList>
    </citation>
    <scope>NUCLEOTIDE SEQUENCE</scope>
    <source>
        <strain evidence="10">CGMCC 1.15371</strain>
    </source>
</reference>
<keyword evidence="4" id="KW-0732">Signal</keyword>
<protein>
    <submittedName>
        <fullName evidence="10">Germination protein GerKC</fullName>
    </submittedName>
</protein>
<dbReference type="PANTHER" id="PTHR35789:SF1">
    <property type="entry name" value="SPORE GERMINATION PROTEIN B3"/>
    <property type="match status" value="1"/>
</dbReference>
<evidence type="ECO:0000256" key="3">
    <source>
        <dbReference type="ARBA" id="ARBA00022544"/>
    </source>
</evidence>
<keyword evidence="3" id="KW-0309">Germination</keyword>
<dbReference type="Proteomes" id="UP000628775">
    <property type="component" value="Unassembled WGS sequence"/>
</dbReference>
<evidence type="ECO:0000259" key="9">
    <source>
        <dbReference type="Pfam" id="PF25198"/>
    </source>
</evidence>
<evidence type="ECO:0000256" key="1">
    <source>
        <dbReference type="ARBA" id="ARBA00004635"/>
    </source>
</evidence>